<organism evidence="4 5">
    <name type="scientific">Candidatus Curtissbacteria bacterium RIFCSPHIGHO2_02_FULL_40_17</name>
    <dbReference type="NCBI Taxonomy" id="1797715"/>
    <lineage>
        <taxon>Bacteria</taxon>
        <taxon>Candidatus Curtissiibacteriota</taxon>
    </lineage>
</organism>
<accession>A0A1F5GG75</accession>
<evidence type="ECO:0000256" key="3">
    <source>
        <dbReference type="SAM" id="SignalP"/>
    </source>
</evidence>
<feature type="region of interest" description="Disordered" evidence="1">
    <location>
        <begin position="122"/>
        <end position="161"/>
    </location>
</feature>
<evidence type="ECO:0000256" key="2">
    <source>
        <dbReference type="SAM" id="Phobius"/>
    </source>
</evidence>
<proteinExistence type="predicted"/>
<dbReference type="Proteomes" id="UP000178492">
    <property type="component" value="Unassembled WGS sequence"/>
</dbReference>
<keyword evidence="2" id="KW-0472">Membrane</keyword>
<name>A0A1F5GG75_9BACT</name>
<keyword evidence="2" id="KW-0812">Transmembrane</keyword>
<reference evidence="4 5" key="1">
    <citation type="journal article" date="2016" name="Nat. Commun.">
        <title>Thousands of microbial genomes shed light on interconnected biogeochemical processes in an aquifer system.</title>
        <authorList>
            <person name="Anantharaman K."/>
            <person name="Brown C.T."/>
            <person name="Hug L.A."/>
            <person name="Sharon I."/>
            <person name="Castelle C.J."/>
            <person name="Probst A.J."/>
            <person name="Thomas B.C."/>
            <person name="Singh A."/>
            <person name="Wilkins M.J."/>
            <person name="Karaoz U."/>
            <person name="Brodie E.L."/>
            <person name="Williams K.H."/>
            <person name="Hubbard S.S."/>
            <person name="Banfield J.F."/>
        </authorList>
    </citation>
    <scope>NUCLEOTIDE SEQUENCE [LARGE SCALE GENOMIC DNA]</scope>
</reference>
<evidence type="ECO:0000313" key="5">
    <source>
        <dbReference type="Proteomes" id="UP000178492"/>
    </source>
</evidence>
<feature type="chain" id="PRO_5009518726" evidence="3">
    <location>
        <begin position="24"/>
        <end position="361"/>
    </location>
</feature>
<protein>
    <submittedName>
        <fullName evidence="4">Uncharacterized protein</fullName>
    </submittedName>
</protein>
<feature type="signal peptide" evidence="3">
    <location>
        <begin position="1"/>
        <end position="23"/>
    </location>
</feature>
<sequence length="361" mass="40157">MSKLKSILSLLIILLLWPISAHASSHISFEFINLETSQQEASFPVGGSNEIIVASDDVDIRTLLPIQLKIQFDTKSLEMTIPENPQQFCRGPTGCSREGPVIPQSEGGFVEITAIDKDGNTIARYQTGTPPETPSPSPSPALSPSSTPSPPAAGVSEVEKEQVPQVKQPLLSNRNLGILLILIALALLVSATTFFGCPNLCTEGACQNCDLVAIRTTMHGTEPGDIEGLLKSLDYLEWLKWVPKVATPYGKKLIPAVVEKAKKIGEIIKKRGIKMKGVDVYATISWEECKKVSCWIFFTRTDWVKNQKEVKIPPFQQYRYLGMEDEAWRPERLFDEKNKEEVRLYIERVALKNCPEKCQSI</sequence>
<dbReference type="AlphaFoldDB" id="A0A1F5GG75"/>
<feature type="compositionally biased region" description="Pro residues" evidence="1">
    <location>
        <begin position="131"/>
        <end position="151"/>
    </location>
</feature>
<feature type="transmembrane region" description="Helical" evidence="2">
    <location>
        <begin position="176"/>
        <end position="197"/>
    </location>
</feature>
<comment type="caution">
    <text evidence="4">The sequence shown here is derived from an EMBL/GenBank/DDBJ whole genome shotgun (WGS) entry which is preliminary data.</text>
</comment>
<gene>
    <name evidence="4" type="ORF">A3D81_01730</name>
</gene>
<keyword evidence="2" id="KW-1133">Transmembrane helix</keyword>
<dbReference type="EMBL" id="MFBE01000030">
    <property type="protein sequence ID" value="OGD90839.1"/>
    <property type="molecule type" value="Genomic_DNA"/>
</dbReference>
<evidence type="ECO:0000313" key="4">
    <source>
        <dbReference type="EMBL" id="OGD90839.1"/>
    </source>
</evidence>
<keyword evidence="3" id="KW-0732">Signal</keyword>
<evidence type="ECO:0000256" key="1">
    <source>
        <dbReference type="SAM" id="MobiDB-lite"/>
    </source>
</evidence>